<comment type="caution">
    <text evidence="1">The sequence shown here is derived from an EMBL/GenBank/DDBJ whole genome shotgun (WGS) entry which is preliminary data.</text>
</comment>
<evidence type="ECO:0000313" key="2">
    <source>
        <dbReference type="Proteomes" id="UP000240572"/>
    </source>
</evidence>
<dbReference type="AlphaFoldDB" id="A0A2P8DA35"/>
<name>A0A2P8DA35_9BACT</name>
<keyword evidence="2" id="KW-1185">Reference proteome</keyword>
<accession>A0A2P8DA35</accession>
<evidence type="ECO:0000313" key="1">
    <source>
        <dbReference type="EMBL" id="PSK94079.1"/>
    </source>
</evidence>
<reference evidence="1 2" key="1">
    <citation type="submission" date="2018-03" db="EMBL/GenBank/DDBJ databases">
        <title>Genomic Encyclopedia of Type Strains, Phase III (KMG-III): the genomes of soil and plant-associated and newly described type strains.</title>
        <authorList>
            <person name="Whitman W."/>
        </authorList>
    </citation>
    <scope>NUCLEOTIDE SEQUENCE [LARGE SCALE GENOMIC DNA]</scope>
    <source>
        <strain evidence="1 2">CGMCC 1.12700</strain>
    </source>
</reference>
<dbReference type="EMBL" id="PYGD01000001">
    <property type="protein sequence ID" value="PSK94079.1"/>
    <property type="molecule type" value="Genomic_DNA"/>
</dbReference>
<dbReference type="OrthoDB" id="676889at2"/>
<dbReference type="Proteomes" id="UP000240572">
    <property type="component" value="Unassembled WGS sequence"/>
</dbReference>
<sequence length="86" mass="10421">MARQKDFYILSLRQLITDESSVDVETLGQEKKKRNQELNQIVDELDGLITELFYLRRAQAFQYRYYEYYWINNTGGFSWARAKRAR</sequence>
<gene>
    <name evidence="1" type="ORF">B0I18_101230</name>
</gene>
<organism evidence="1 2">
    <name type="scientific">Taibaiella chishuiensis</name>
    <dbReference type="NCBI Taxonomy" id="1434707"/>
    <lineage>
        <taxon>Bacteria</taxon>
        <taxon>Pseudomonadati</taxon>
        <taxon>Bacteroidota</taxon>
        <taxon>Chitinophagia</taxon>
        <taxon>Chitinophagales</taxon>
        <taxon>Chitinophagaceae</taxon>
        <taxon>Taibaiella</taxon>
    </lineage>
</organism>
<dbReference type="RefSeq" id="WP_146146624.1">
    <property type="nucleotide sequence ID" value="NZ_PYGD01000001.1"/>
</dbReference>
<protein>
    <submittedName>
        <fullName evidence="1">Uncharacterized protein</fullName>
    </submittedName>
</protein>
<proteinExistence type="predicted"/>